<dbReference type="AlphaFoldDB" id="A0A1H2XPK4"/>
<organism evidence="1 2">
    <name type="scientific">Alicyclobacillus hesperidum</name>
    <dbReference type="NCBI Taxonomy" id="89784"/>
    <lineage>
        <taxon>Bacteria</taxon>
        <taxon>Bacillati</taxon>
        <taxon>Bacillota</taxon>
        <taxon>Bacilli</taxon>
        <taxon>Bacillales</taxon>
        <taxon>Alicyclobacillaceae</taxon>
        <taxon>Alicyclobacillus</taxon>
    </lineage>
</organism>
<protein>
    <submittedName>
        <fullName evidence="1">Uncharacterized protein</fullName>
    </submittedName>
</protein>
<evidence type="ECO:0000313" key="1">
    <source>
        <dbReference type="EMBL" id="SDW94773.1"/>
    </source>
</evidence>
<dbReference type="EMBL" id="FNOJ01000023">
    <property type="protein sequence ID" value="SDW94773.1"/>
    <property type="molecule type" value="Genomic_DNA"/>
</dbReference>
<reference evidence="2" key="1">
    <citation type="submission" date="2016-10" db="EMBL/GenBank/DDBJ databases">
        <authorList>
            <person name="Varghese N."/>
        </authorList>
    </citation>
    <scope>NUCLEOTIDE SEQUENCE [LARGE SCALE GENOMIC DNA]</scope>
    <source>
        <strain evidence="2">DSM 12489</strain>
    </source>
</reference>
<keyword evidence="2" id="KW-1185">Reference proteome</keyword>
<dbReference type="RefSeq" id="WP_176780913.1">
    <property type="nucleotide sequence ID" value="NZ_FNOJ01000023.1"/>
</dbReference>
<accession>A0A1H2XPK4</accession>
<dbReference type="STRING" id="89784.SAMN04489725_12326"/>
<evidence type="ECO:0000313" key="2">
    <source>
        <dbReference type="Proteomes" id="UP000182589"/>
    </source>
</evidence>
<gene>
    <name evidence="1" type="ORF">SAMN04489725_12326</name>
</gene>
<sequence length="54" mass="5462">MNSPIVGVVVALLVLIGGVVGTVAMNTWSSSQQSNVQSFTQQQITSAQGQVSGG</sequence>
<name>A0A1H2XPK4_9BACL</name>
<dbReference type="Proteomes" id="UP000182589">
    <property type="component" value="Unassembled WGS sequence"/>
</dbReference>
<proteinExistence type="predicted"/>